<gene>
    <name evidence="1" type="ORF">PCOR1329_LOCUS28074</name>
</gene>
<accession>A0ABN9SCJ7</accession>
<protein>
    <submittedName>
        <fullName evidence="1">Uncharacterized protein</fullName>
    </submittedName>
</protein>
<dbReference type="Proteomes" id="UP001189429">
    <property type="component" value="Unassembled WGS sequence"/>
</dbReference>
<evidence type="ECO:0000313" key="1">
    <source>
        <dbReference type="EMBL" id="CAK0828983.1"/>
    </source>
</evidence>
<organism evidence="1 2">
    <name type="scientific">Prorocentrum cordatum</name>
    <dbReference type="NCBI Taxonomy" id="2364126"/>
    <lineage>
        <taxon>Eukaryota</taxon>
        <taxon>Sar</taxon>
        <taxon>Alveolata</taxon>
        <taxon>Dinophyceae</taxon>
        <taxon>Prorocentrales</taxon>
        <taxon>Prorocentraceae</taxon>
        <taxon>Prorocentrum</taxon>
    </lineage>
</organism>
<comment type="caution">
    <text evidence="1">The sequence shown here is derived from an EMBL/GenBank/DDBJ whole genome shotgun (WGS) entry which is preliminary data.</text>
</comment>
<reference evidence="1" key="1">
    <citation type="submission" date="2023-10" db="EMBL/GenBank/DDBJ databases">
        <authorList>
            <person name="Chen Y."/>
            <person name="Shah S."/>
            <person name="Dougan E. K."/>
            <person name="Thang M."/>
            <person name="Chan C."/>
        </authorList>
    </citation>
    <scope>NUCLEOTIDE SEQUENCE [LARGE SCALE GENOMIC DNA]</scope>
</reference>
<sequence length="210" mass="23205">APARPRSRNLSAAGVSLLGAAVEKTVAAFQAGVGADADGAADLRRFLQLPKEFKAEVRRMARWRKPGRCSTRRRRGITCDRKQPGRVRGLRGVWAVKVRAHCRRFLKPLRVEGLRARRSAALAIRSAGVPVQSGAVPVEHSWECLKGMLPRGARAVSLRWFNVFSQLAFLRFNSRRCGAGCLPAWAERGSLLAQRLEIVVMLGVELDETE</sequence>
<feature type="non-terminal residue" evidence="1">
    <location>
        <position position="1"/>
    </location>
</feature>
<feature type="non-terminal residue" evidence="1">
    <location>
        <position position="210"/>
    </location>
</feature>
<keyword evidence="2" id="KW-1185">Reference proteome</keyword>
<evidence type="ECO:0000313" key="2">
    <source>
        <dbReference type="Proteomes" id="UP001189429"/>
    </source>
</evidence>
<proteinExistence type="predicted"/>
<name>A0ABN9SCJ7_9DINO</name>
<dbReference type="EMBL" id="CAUYUJ010010289">
    <property type="protein sequence ID" value="CAK0828983.1"/>
    <property type="molecule type" value="Genomic_DNA"/>
</dbReference>